<name>A0A2H3B9H8_9AGAR</name>
<protein>
    <submittedName>
        <fullName evidence="1">Uncharacterized protein</fullName>
    </submittedName>
</protein>
<organism evidence="1 2">
    <name type="scientific">Armillaria solidipes</name>
    <dbReference type="NCBI Taxonomy" id="1076256"/>
    <lineage>
        <taxon>Eukaryota</taxon>
        <taxon>Fungi</taxon>
        <taxon>Dikarya</taxon>
        <taxon>Basidiomycota</taxon>
        <taxon>Agaricomycotina</taxon>
        <taxon>Agaricomycetes</taxon>
        <taxon>Agaricomycetidae</taxon>
        <taxon>Agaricales</taxon>
        <taxon>Marasmiineae</taxon>
        <taxon>Physalacriaceae</taxon>
        <taxon>Armillaria</taxon>
    </lineage>
</organism>
<dbReference type="AlphaFoldDB" id="A0A2H3B9H8"/>
<gene>
    <name evidence="1" type="ORF">ARMSODRAFT_978322</name>
</gene>
<proteinExistence type="predicted"/>
<evidence type="ECO:0000313" key="1">
    <source>
        <dbReference type="EMBL" id="PBK65534.1"/>
    </source>
</evidence>
<accession>A0A2H3B9H8</accession>
<dbReference type="EMBL" id="KZ293445">
    <property type="protein sequence ID" value="PBK65534.1"/>
    <property type="molecule type" value="Genomic_DNA"/>
</dbReference>
<evidence type="ECO:0000313" key="2">
    <source>
        <dbReference type="Proteomes" id="UP000218334"/>
    </source>
</evidence>
<dbReference type="Proteomes" id="UP000218334">
    <property type="component" value="Unassembled WGS sequence"/>
</dbReference>
<sequence>MALASLKTPGPASKVPANPTSANAIIGSTKSASRKWAGVFSSLRSCARGIQTATFCYWRARSSLVAVAISLYRGYYLNILSDCVRSQFRSWILDVRIDLEQNGISTIGTTPAPGPHIYAYSRTLNIVSNQRCRLSGKMIRLMQTTAASEMNSPSTKWEMFTMEIVQRYVGKIAVVNSEQEVLQSQSLVGQ</sequence>
<reference evidence="2" key="1">
    <citation type="journal article" date="2017" name="Nat. Ecol. Evol.">
        <title>Genome expansion and lineage-specific genetic innovations in the forest pathogenic fungi Armillaria.</title>
        <authorList>
            <person name="Sipos G."/>
            <person name="Prasanna A.N."/>
            <person name="Walter M.C."/>
            <person name="O'Connor E."/>
            <person name="Balint B."/>
            <person name="Krizsan K."/>
            <person name="Kiss B."/>
            <person name="Hess J."/>
            <person name="Varga T."/>
            <person name="Slot J."/>
            <person name="Riley R."/>
            <person name="Boka B."/>
            <person name="Rigling D."/>
            <person name="Barry K."/>
            <person name="Lee J."/>
            <person name="Mihaltcheva S."/>
            <person name="LaButti K."/>
            <person name="Lipzen A."/>
            <person name="Waldron R."/>
            <person name="Moloney N.M."/>
            <person name="Sperisen C."/>
            <person name="Kredics L."/>
            <person name="Vagvoelgyi C."/>
            <person name="Patrignani A."/>
            <person name="Fitzpatrick D."/>
            <person name="Nagy I."/>
            <person name="Doyle S."/>
            <person name="Anderson J.B."/>
            <person name="Grigoriev I.V."/>
            <person name="Gueldener U."/>
            <person name="Muensterkoetter M."/>
            <person name="Nagy L.G."/>
        </authorList>
    </citation>
    <scope>NUCLEOTIDE SEQUENCE [LARGE SCALE GENOMIC DNA]</scope>
    <source>
        <strain evidence="2">28-4</strain>
    </source>
</reference>
<keyword evidence="2" id="KW-1185">Reference proteome</keyword>